<protein>
    <recommendedName>
        <fullName evidence="4">FeoB-associated Cys-rich membrane protein</fullName>
    </recommendedName>
</protein>
<dbReference type="RefSeq" id="WP_050739083.1">
    <property type="nucleotide sequence ID" value="NZ_LGYO01000008.1"/>
</dbReference>
<proteinExistence type="predicted"/>
<sequence>MITWILAGLIIGAAAYIIYKKIKKIKSGDFSCEGCKGSGSCSGCSNECKTQAEPPKELK</sequence>
<keyword evidence="3" id="KW-1185">Reference proteome</keyword>
<accession>A0A0L6U550</accession>
<feature type="compositionally biased region" description="Low complexity" evidence="1">
    <location>
        <begin position="36"/>
        <end position="49"/>
    </location>
</feature>
<comment type="caution">
    <text evidence="2">The sequence shown here is derived from an EMBL/GenBank/DDBJ whole genome shotgun (WGS) entry which is preliminary data.</text>
</comment>
<evidence type="ECO:0008006" key="4">
    <source>
        <dbReference type="Google" id="ProtNLM"/>
    </source>
</evidence>
<organism evidence="2 3">
    <name type="scientific">Acetobacterium bakii</name>
    <dbReference type="NCBI Taxonomy" id="52689"/>
    <lineage>
        <taxon>Bacteria</taxon>
        <taxon>Bacillati</taxon>
        <taxon>Bacillota</taxon>
        <taxon>Clostridia</taxon>
        <taxon>Eubacteriales</taxon>
        <taxon>Eubacteriaceae</taxon>
        <taxon>Acetobacterium</taxon>
    </lineage>
</organism>
<evidence type="ECO:0000256" key="1">
    <source>
        <dbReference type="SAM" id="MobiDB-lite"/>
    </source>
</evidence>
<dbReference type="Proteomes" id="UP000036873">
    <property type="component" value="Unassembled WGS sequence"/>
</dbReference>
<evidence type="ECO:0000313" key="2">
    <source>
        <dbReference type="EMBL" id="KNZ42905.1"/>
    </source>
</evidence>
<name>A0A0L6U550_9FIRM</name>
<feature type="region of interest" description="Disordered" evidence="1">
    <location>
        <begin position="36"/>
        <end position="59"/>
    </location>
</feature>
<dbReference type="STRING" id="52689.AKG39_04075"/>
<dbReference type="AlphaFoldDB" id="A0A0L6U550"/>
<gene>
    <name evidence="2" type="ORF">AKG39_04075</name>
</gene>
<evidence type="ECO:0000313" key="3">
    <source>
        <dbReference type="Proteomes" id="UP000036873"/>
    </source>
</evidence>
<dbReference type="EMBL" id="LGYO01000008">
    <property type="protein sequence ID" value="KNZ42905.1"/>
    <property type="molecule type" value="Genomic_DNA"/>
</dbReference>
<reference evidence="3" key="1">
    <citation type="submission" date="2015-07" db="EMBL/GenBank/DDBJ databases">
        <title>Draft genome sequence of Acetobacterium bakii DSM 8293, a potential psychrophilic chemical producer through syngas fermentation.</title>
        <authorList>
            <person name="Song Y."/>
            <person name="Hwang S."/>
            <person name="Cho B.-K."/>
        </authorList>
    </citation>
    <scope>NUCLEOTIDE SEQUENCE [LARGE SCALE GENOMIC DNA]</scope>
    <source>
        <strain evidence="3">DSM 8239</strain>
    </source>
</reference>